<dbReference type="AlphaFoldDB" id="A0A9D5HVY4"/>
<dbReference type="InterPro" id="IPR050167">
    <property type="entry name" value="Ser_Thr_protein_kinase"/>
</dbReference>
<organism evidence="3">
    <name type="scientific">Cryptosporidium canis</name>
    <dbReference type="NCBI Taxonomy" id="195482"/>
    <lineage>
        <taxon>Eukaryota</taxon>
        <taxon>Sar</taxon>
        <taxon>Alveolata</taxon>
        <taxon>Apicomplexa</taxon>
        <taxon>Conoidasida</taxon>
        <taxon>Coccidia</taxon>
        <taxon>Eucoccidiorida</taxon>
        <taxon>Eimeriorina</taxon>
        <taxon>Cryptosporidiidae</taxon>
        <taxon>Cryptosporidium</taxon>
    </lineage>
</organism>
<dbReference type="Gene3D" id="1.10.150.50">
    <property type="entry name" value="Transcription Factor, Ets-1"/>
    <property type="match status" value="1"/>
</dbReference>
<dbReference type="OrthoDB" id="339325at2759"/>
<dbReference type="GO" id="GO:0005524">
    <property type="term" value="F:ATP binding"/>
    <property type="evidence" value="ECO:0007669"/>
    <property type="project" value="InterPro"/>
</dbReference>
<dbReference type="InterPro" id="IPR001245">
    <property type="entry name" value="Ser-Thr/Tyr_kinase_cat_dom"/>
</dbReference>
<dbReference type="InterPro" id="IPR013761">
    <property type="entry name" value="SAM/pointed_sf"/>
</dbReference>
<dbReference type="PANTHER" id="PTHR23257:SF963">
    <property type="entry name" value="AT08303P"/>
    <property type="match status" value="1"/>
</dbReference>
<reference evidence="3" key="1">
    <citation type="submission" date="2022-10" db="EMBL/GenBank/DDBJ databases">
        <title>Adaptive evolution leads to modifications in subtelomeric GC content in a zoonotic Cryptosporidium species.</title>
        <authorList>
            <person name="Li J."/>
            <person name="Feng Y."/>
            <person name="Xiao L."/>
        </authorList>
    </citation>
    <scope>NUCLEOTIDE SEQUENCE</scope>
    <source>
        <strain evidence="3">33844</strain>
    </source>
</reference>
<dbReference type="PROSITE" id="PS50011">
    <property type="entry name" value="PROTEIN_KINASE_DOM"/>
    <property type="match status" value="1"/>
</dbReference>
<feature type="domain" description="Protein kinase" evidence="2">
    <location>
        <begin position="264"/>
        <end position="722"/>
    </location>
</feature>
<dbReference type="GO" id="GO:0007165">
    <property type="term" value="P:signal transduction"/>
    <property type="evidence" value="ECO:0007669"/>
    <property type="project" value="TreeGrafter"/>
</dbReference>
<evidence type="ECO:0000259" key="2">
    <source>
        <dbReference type="PROSITE" id="PS50011"/>
    </source>
</evidence>
<dbReference type="GO" id="GO:0004672">
    <property type="term" value="F:protein kinase activity"/>
    <property type="evidence" value="ECO:0007669"/>
    <property type="project" value="InterPro"/>
</dbReference>
<dbReference type="Gene3D" id="1.10.510.10">
    <property type="entry name" value="Transferase(Phosphotransferase) domain 1"/>
    <property type="match status" value="2"/>
</dbReference>
<dbReference type="Proteomes" id="UP001067231">
    <property type="component" value="Unassembled WGS sequence"/>
</dbReference>
<protein>
    <submittedName>
        <fullName evidence="3">Ser/Thr protein kinase</fullName>
    </submittedName>
</protein>
<dbReference type="PANTHER" id="PTHR23257">
    <property type="entry name" value="SERINE-THREONINE PROTEIN KINASE"/>
    <property type="match status" value="1"/>
</dbReference>
<dbReference type="SUPFAM" id="SSF56112">
    <property type="entry name" value="Protein kinase-like (PK-like)"/>
    <property type="match status" value="1"/>
</dbReference>
<comment type="caution">
    <text evidence="3">The sequence shown here is derived from an EMBL/GenBank/DDBJ whole genome shotgun (WGS) entry which is preliminary data.</text>
</comment>
<dbReference type="SUPFAM" id="SSF47769">
    <property type="entry name" value="SAM/Pointed domain"/>
    <property type="match status" value="1"/>
</dbReference>
<keyword evidence="3" id="KW-0418">Kinase</keyword>
<sequence>MLVLCSNGDICVETDLSSGERWPGMKGALSFCRQPGEVALVHFREMDQSKFIGRVRKSDLRGRGIVVAVDGSIYASEYAAGEFSRECFLGRCAVPLVDESFIWPNNLGCAGRDLSPVAAPATSSLLGCWDSDLEFEAFRSARVGGEESADALLRDLLRSWGLEEYLEVLQMRLSLQDLLVSSSLLSMEGIRETLGISKVGHRIKLANCIKQFRLVFGSWFLPKRCIRRPSGSEPSSSSLDLRMFISRPLNLCSYSGINIPFEQLVFLHRLDRTGFPCRCSHRGKSFSESKSLQNQLMTHKPLAIPALFGSSCYLGKWLGKDVLIKVFKGNILQAKLWEGTCRLIWSLRHPCLVLTLGFCHYFPDIHCIVTEYIHSGSLQKLLYRGSCICMQSRSPEPLEVKSPSYNLANMAHVRADTGGNGEVLTDHRHRQFGSNSGLSTDLDNRAGMNVGLEENLSDLADLIDASSGGQDSFSWPQIPEYDNSFGIHTHNAIKIAKGVVAGCLYLKQRGLFHLNLKPSNILVEEDLSVKLADFGHYLLEASFYPPGENGLDTTFSKCNPVDGEKSLESLVTEYGVLSDVPESPRRTNERVLNYLPPEILQSNSPLLEPAKLWLENKLEQCQSIDSYAIGAVIWEMINGQPPFAGLGNLQIQAFVGYFGATLDLRPSKDPLQLSNVSLIQGLISKCCGLTRSLHSNYSRGLDEASPRPPITSLPSPPNHPQSSFSFSSSSSYSGLIPANSSLQTNKREIGDSDLRRIPLTQIMKELKAIEVMVS</sequence>
<proteinExistence type="predicted"/>
<evidence type="ECO:0000313" key="3">
    <source>
        <dbReference type="EMBL" id="KAJ1604353.1"/>
    </source>
</evidence>
<feature type="region of interest" description="Disordered" evidence="1">
    <location>
        <begin position="698"/>
        <end position="728"/>
    </location>
</feature>
<dbReference type="GO" id="GO:0005737">
    <property type="term" value="C:cytoplasm"/>
    <property type="evidence" value="ECO:0007669"/>
    <property type="project" value="TreeGrafter"/>
</dbReference>
<name>A0A9D5HVY4_9CRYT</name>
<dbReference type="EMBL" id="JAPCXC010000155">
    <property type="protein sequence ID" value="KAJ1604353.1"/>
    <property type="molecule type" value="Genomic_DNA"/>
</dbReference>
<feature type="compositionally biased region" description="Pro residues" evidence="1">
    <location>
        <begin position="706"/>
        <end position="719"/>
    </location>
</feature>
<accession>A0A9D5HVY4</accession>
<evidence type="ECO:0000256" key="1">
    <source>
        <dbReference type="SAM" id="MobiDB-lite"/>
    </source>
</evidence>
<keyword evidence="3" id="KW-0808">Transferase</keyword>
<dbReference type="InterPro" id="IPR011009">
    <property type="entry name" value="Kinase-like_dom_sf"/>
</dbReference>
<dbReference type="Pfam" id="PF07714">
    <property type="entry name" value="PK_Tyr_Ser-Thr"/>
    <property type="match status" value="1"/>
</dbReference>
<gene>
    <name evidence="3" type="ORF">OJ253_3723</name>
</gene>
<dbReference type="InterPro" id="IPR000719">
    <property type="entry name" value="Prot_kinase_dom"/>
</dbReference>